<dbReference type="InterPro" id="IPR028359">
    <property type="entry name" value="UDP_ManNAc/GlcNAc_DH"/>
</dbReference>
<dbReference type="OrthoDB" id="9803238at2"/>
<dbReference type="GO" id="GO:0051287">
    <property type="term" value="F:NAD binding"/>
    <property type="evidence" value="ECO:0007669"/>
    <property type="project" value="InterPro"/>
</dbReference>
<evidence type="ECO:0000256" key="1">
    <source>
        <dbReference type="ARBA" id="ARBA00006601"/>
    </source>
</evidence>
<name>A0A5E4UMP3_9BURK</name>
<feature type="chain" id="PRO_5022714098" evidence="5">
    <location>
        <begin position="19"/>
        <end position="462"/>
    </location>
</feature>
<keyword evidence="8" id="KW-1185">Reference proteome</keyword>
<keyword evidence="3" id="KW-0520">NAD</keyword>
<dbReference type="InterPro" id="IPR017476">
    <property type="entry name" value="UDP-Glc/GDP-Man"/>
</dbReference>
<feature type="domain" description="UDP-glucose/GDP-mannose dehydrogenase C-terminal" evidence="6">
    <location>
        <begin position="344"/>
        <end position="440"/>
    </location>
</feature>
<dbReference type="Gene3D" id="3.40.50.720">
    <property type="entry name" value="NAD(P)-binding Rossmann-like Domain"/>
    <property type="match status" value="2"/>
</dbReference>
<keyword evidence="5" id="KW-0732">Signal</keyword>
<evidence type="ECO:0000259" key="6">
    <source>
        <dbReference type="SMART" id="SM00984"/>
    </source>
</evidence>
<dbReference type="SUPFAM" id="SSF52413">
    <property type="entry name" value="UDP-glucose/GDP-mannose dehydrogenase C-terminal domain"/>
    <property type="match status" value="1"/>
</dbReference>
<evidence type="ECO:0000313" key="8">
    <source>
        <dbReference type="Proteomes" id="UP000406256"/>
    </source>
</evidence>
<dbReference type="SUPFAM" id="SSF51735">
    <property type="entry name" value="NAD(P)-binding Rossmann-fold domains"/>
    <property type="match status" value="1"/>
</dbReference>
<dbReference type="SUPFAM" id="SSF48179">
    <property type="entry name" value="6-phosphogluconate dehydrogenase C-terminal domain-like"/>
    <property type="match status" value="1"/>
</dbReference>
<gene>
    <name evidence="7" type="ORF">PAN31108_02140</name>
</gene>
<dbReference type="InterPro" id="IPR001732">
    <property type="entry name" value="UDP-Glc/GDP-Man_DH_N"/>
</dbReference>
<dbReference type="RefSeq" id="WP_150668845.1">
    <property type="nucleotide sequence ID" value="NZ_CABPSB010000006.1"/>
</dbReference>
<dbReference type="Pfam" id="PF03721">
    <property type="entry name" value="UDPG_MGDP_dh_N"/>
    <property type="match status" value="1"/>
</dbReference>
<dbReference type="GO" id="GO:0016616">
    <property type="term" value="F:oxidoreductase activity, acting on the CH-OH group of donors, NAD or NADP as acceptor"/>
    <property type="evidence" value="ECO:0007669"/>
    <property type="project" value="InterPro"/>
</dbReference>
<evidence type="ECO:0000256" key="2">
    <source>
        <dbReference type="ARBA" id="ARBA00023002"/>
    </source>
</evidence>
<dbReference type="GO" id="GO:0016628">
    <property type="term" value="F:oxidoreductase activity, acting on the CH-CH group of donors, NAD or NADP as acceptor"/>
    <property type="evidence" value="ECO:0007669"/>
    <property type="project" value="InterPro"/>
</dbReference>
<dbReference type="InterPro" id="IPR036220">
    <property type="entry name" value="UDP-Glc/GDP-Man_DH_C_sf"/>
</dbReference>
<organism evidence="7 8">
    <name type="scientific">Pandoraea anhela</name>
    <dbReference type="NCBI Taxonomy" id="2508295"/>
    <lineage>
        <taxon>Bacteria</taxon>
        <taxon>Pseudomonadati</taxon>
        <taxon>Pseudomonadota</taxon>
        <taxon>Betaproteobacteria</taxon>
        <taxon>Burkholderiales</taxon>
        <taxon>Burkholderiaceae</taxon>
        <taxon>Pandoraea</taxon>
    </lineage>
</organism>
<evidence type="ECO:0000256" key="3">
    <source>
        <dbReference type="ARBA" id="ARBA00023027"/>
    </source>
</evidence>
<dbReference type="PIRSF" id="PIRSF500136">
    <property type="entry name" value="UDP_ManNAc_DH"/>
    <property type="match status" value="1"/>
</dbReference>
<dbReference type="Proteomes" id="UP000406256">
    <property type="component" value="Unassembled WGS sequence"/>
</dbReference>
<evidence type="ECO:0000313" key="7">
    <source>
        <dbReference type="EMBL" id="VVE01206.1"/>
    </source>
</evidence>
<sequence>MKQLVCIQGLGFVGAAMAVACARAGTRHGGEPVFDVVGLDLATETGKHRVGKINNGEFPFGTTDQNLIDQTRRAHEAGNLKASTDVNVLASASIVVVDVHFDIGDLTGEGHLEFGPFIRAIETLGEHIQPGTLVVVETTVPPGTCSKVIRPVLDRCAEARGFKAGAFLLAHAYERVMPGDNYLASITDFWRVFAGDTPEAGDACEKFLSHVVNVEAFPLTRLSHTTASETSKVLENSYRAVNIAFMDEWGRFAEKVGIDMFEVINAIRKRPTHNNMKQPGFGVGGYCLTKDPLFADLAAKDIFSLSGMEFPLSRSAVKINQDMPLYSLDKVRGALGGLADKRLLLAGISYRQDVADTRYSPSQPFYEGAVIEGAEVACHDPLLAHWDELKLDVSTHLDACPDVDAVVFAVPHKEFRGLQPAEWLGGRKPYILDANDCLSHEQRAQFAALGCRVESIGRGSPA</sequence>
<accession>A0A5E4UMP3</accession>
<dbReference type="InterPro" id="IPR036291">
    <property type="entry name" value="NAD(P)-bd_dom_sf"/>
</dbReference>
<dbReference type="SMART" id="SM00984">
    <property type="entry name" value="UDPG_MGDP_dh_C"/>
    <property type="match status" value="1"/>
</dbReference>
<dbReference type="InterPro" id="IPR014027">
    <property type="entry name" value="UDP-Glc/GDP-Man_DH_C"/>
</dbReference>
<dbReference type="PANTHER" id="PTHR43491">
    <property type="entry name" value="UDP-N-ACETYL-D-MANNOSAMINE DEHYDROGENASE"/>
    <property type="match status" value="1"/>
</dbReference>
<feature type="signal peptide" evidence="5">
    <location>
        <begin position="1"/>
        <end position="18"/>
    </location>
</feature>
<keyword evidence="2" id="KW-0560">Oxidoreductase</keyword>
<reference evidence="7 8" key="1">
    <citation type="submission" date="2019-08" db="EMBL/GenBank/DDBJ databases">
        <authorList>
            <person name="Peeters C."/>
        </authorList>
    </citation>
    <scope>NUCLEOTIDE SEQUENCE [LARGE SCALE GENOMIC DNA]</scope>
    <source>
        <strain evidence="7 8">LMG 31108</strain>
    </source>
</reference>
<protein>
    <submittedName>
        <fullName evidence="7">Vi polysaccharide biosynthesis protein VipA/TviB</fullName>
    </submittedName>
</protein>
<dbReference type="EMBL" id="CABPSB010000006">
    <property type="protein sequence ID" value="VVE01206.1"/>
    <property type="molecule type" value="Genomic_DNA"/>
</dbReference>
<proteinExistence type="inferred from homology"/>
<dbReference type="InterPro" id="IPR014026">
    <property type="entry name" value="UDP-Glc/GDP-Man_DH_dimer"/>
</dbReference>
<dbReference type="InterPro" id="IPR008927">
    <property type="entry name" value="6-PGluconate_DH-like_C_sf"/>
</dbReference>
<dbReference type="AlphaFoldDB" id="A0A5E4UMP3"/>
<comment type="similarity">
    <text evidence="1 4">Belongs to the UDP-glucose/GDP-mannose dehydrogenase family.</text>
</comment>
<evidence type="ECO:0000256" key="5">
    <source>
        <dbReference type="SAM" id="SignalP"/>
    </source>
</evidence>
<dbReference type="GO" id="GO:0000271">
    <property type="term" value="P:polysaccharide biosynthetic process"/>
    <property type="evidence" value="ECO:0007669"/>
    <property type="project" value="InterPro"/>
</dbReference>
<dbReference type="Pfam" id="PF03720">
    <property type="entry name" value="UDPG_MGDP_dh_C"/>
    <property type="match status" value="1"/>
</dbReference>
<evidence type="ECO:0000256" key="4">
    <source>
        <dbReference type="PIRNR" id="PIRNR000124"/>
    </source>
</evidence>
<dbReference type="NCBIfam" id="TIGR03026">
    <property type="entry name" value="NDP-sugDHase"/>
    <property type="match status" value="1"/>
</dbReference>
<dbReference type="PIRSF" id="PIRSF000124">
    <property type="entry name" value="UDPglc_GDPman_dh"/>
    <property type="match status" value="1"/>
</dbReference>
<dbReference type="PANTHER" id="PTHR43491:SF2">
    <property type="entry name" value="UDP-N-ACETYL-D-MANNOSAMINE DEHYDROGENASE"/>
    <property type="match status" value="1"/>
</dbReference>
<dbReference type="PROSITE" id="PS51257">
    <property type="entry name" value="PROKAR_LIPOPROTEIN"/>
    <property type="match status" value="1"/>
</dbReference>
<dbReference type="Pfam" id="PF00984">
    <property type="entry name" value="UDPG_MGDP_dh"/>
    <property type="match status" value="1"/>
</dbReference>